<dbReference type="InterPro" id="IPR051257">
    <property type="entry name" value="Diverse_CBS-Domain"/>
</dbReference>
<dbReference type="InterPro" id="IPR005105">
    <property type="entry name" value="GlnD_Uridyltrans_N"/>
</dbReference>
<evidence type="ECO:0000259" key="3">
    <source>
        <dbReference type="PROSITE" id="PS50042"/>
    </source>
</evidence>
<dbReference type="Pfam" id="PF00027">
    <property type="entry name" value="cNMP_binding"/>
    <property type="match status" value="1"/>
</dbReference>
<dbReference type="InterPro" id="IPR018821">
    <property type="entry name" value="DUF294_put_nucleoTrafse_sb-bd"/>
</dbReference>
<dbReference type="PANTHER" id="PTHR43080:SF2">
    <property type="entry name" value="CBS DOMAIN-CONTAINING PROTEIN"/>
    <property type="match status" value="1"/>
</dbReference>
<feature type="domain" description="CBS" evidence="4">
    <location>
        <begin position="222"/>
        <end position="281"/>
    </location>
</feature>
<feature type="domain" description="Cyclic nucleotide-binding" evidence="3">
    <location>
        <begin position="53"/>
        <end position="134"/>
    </location>
</feature>
<dbReference type="CDD" id="cd05401">
    <property type="entry name" value="NT_GlnE_GlnD_like"/>
    <property type="match status" value="1"/>
</dbReference>
<dbReference type="SMART" id="SM00116">
    <property type="entry name" value="CBS"/>
    <property type="match status" value="2"/>
</dbReference>
<evidence type="ECO:0000313" key="5">
    <source>
        <dbReference type="EMBL" id="PQJ74703.1"/>
    </source>
</evidence>
<evidence type="ECO:0000256" key="2">
    <source>
        <dbReference type="PROSITE-ProRule" id="PRU00703"/>
    </source>
</evidence>
<dbReference type="AlphaFoldDB" id="A0A2S7WAS6"/>
<dbReference type="PANTHER" id="PTHR43080">
    <property type="entry name" value="CBS DOMAIN-CONTAINING PROTEIN CBSX3, MITOCHONDRIAL"/>
    <property type="match status" value="1"/>
</dbReference>
<dbReference type="OrthoDB" id="9810963at2"/>
<comment type="caution">
    <text evidence="5">The sequence shown here is derived from an EMBL/GenBank/DDBJ whole genome shotgun (WGS) entry which is preliminary data.</text>
</comment>
<gene>
    <name evidence="5" type="ORF">BTO13_05275</name>
</gene>
<keyword evidence="6" id="KW-1185">Reference proteome</keyword>
<dbReference type="InterPro" id="IPR000644">
    <property type="entry name" value="CBS_dom"/>
</dbReference>
<keyword evidence="1 2" id="KW-0129">CBS domain</keyword>
<evidence type="ECO:0000259" key="4">
    <source>
        <dbReference type="PROSITE" id="PS51371"/>
    </source>
</evidence>
<sequence>MNTISYRIKDFLKEHHPFSFLHADEQLEIAKNCSIKYVEENESIFDIEKPLLNHFFLVKDGAVGLYNQQNQLLEKCDEGDIFGLRAIIRNDTYKLSAKALEECILYTFPSEIYDEILSKNNDVVQFIIRNFASTNYLNVNAFENQKAIITEEKLTINFSKNPVTCKKETSIKDAAQLMTDKKVGSILIEEHNFPIGIITDKDFRTKIATGKIDILLSVEKIMSSPVICVSDKISIAEAQIVMLKNKITHLCITKSGMKNEEILGVLSEHDIILIRENNPSVLIKQIKRSLTIDELKKIRIQSFDLLKKYLFQDLDIDFINKIISEITHTLTARIIDLAIEQLQEKPPVPFSWLSLGSQGRKEQLLLTDQDNAIIFRDSKDNEKNRDYFLKLAKIVTTQLHEIGYEYCPANMMASNKEWCLSTQEWKEKYANWISKPVPENILFCTIFFDIETIYGDEKLEVDVTHSIYQNISKNTIFLNFLALNSTQNPPPLGFFRQFLLEASGAQKEQFDIKARAMMPLVDAARLLSIHQKIDVKNTIERFAALILKEPQNEEIYTQCLNAYKTLLKFRTKYGLQNNNSGRYIDLNSLNKSEKLTLKECFKAVKEIQSLIINRFQLANFM</sequence>
<dbReference type="EMBL" id="MSCL01000001">
    <property type="protein sequence ID" value="PQJ74703.1"/>
    <property type="molecule type" value="Genomic_DNA"/>
</dbReference>
<evidence type="ECO:0008006" key="7">
    <source>
        <dbReference type="Google" id="ProtNLM"/>
    </source>
</evidence>
<evidence type="ECO:0000313" key="6">
    <source>
        <dbReference type="Proteomes" id="UP000237608"/>
    </source>
</evidence>
<dbReference type="Gene3D" id="2.60.120.10">
    <property type="entry name" value="Jelly Rolls"/>
    <property type="match status" value="1"/>
</dbReference>
<dbReference type="Pfam" id="PF00571">
    <property type="entry name" value="CBS"/>
    <property type="match status" value="2"/>
</dbReference>
<reference evidence="5 6" key="1">
    <citation type="submission" date="2016-12" db="EMBL/GenBank/DDBJ databases">
        <title>Trade-off between light-utilization and light-protection in marine flavobacteria.</title>
        <authorList>
            <person name="Kumagai Y."/>
            <person name="Yoshizawa S."/>
            <person name="Kogure K."/>
            <person name="Iwasaki W."/>
        </authorList>
    </citation>
    <scope>NUCLEOTIDE SEQUENCE [LARGE SCALE GENOMIC DNA]</scope>
    <source>
        <strain evidence="5 6">KCTC 22729</strain>
    </source>
</reference>
<dbReference type="CDD" id="cd00038">
    <property type="entry name" value="CAP_ED"/>
    <property type="match status" value="1"/>
</dbReference>
<dbReference type="Gene3D" id="3.10.580.10">
    <property type="entry name" value="CBS-domain"/>
    <property type="match status" value="1"/>
</dbReference>
<dbReference type="Proteomes" id="UP000237608">
    <property type="component" value="Unassembled WGS sequence"/>
</dbReference>
<dbReference type="PROSITE" id="PS51371">
    <property type="entry name" value="CBS"/>
    <property type="match status" value="2"/>
</dbReference>
<organism evidence="5 6">
    <name type="scientific">Polaribacter gangjinensis</name>
    <dbReference type="NCBI Taxonomy" id="574710"/>
    <lineage>
        <taxon>Bacteria</taxon>
        <taxon>Pseudomonadati</taxon>
        <taxon>Bacteroidota</taxon>
        <taxon>Flavobacteriia</taxon>
        <taxon>Flavobacteriales</taxon>
        <taxon>Flavobacteriaceae</taxon>
    </lineage>
</organism>
<proteinExistence type="predicted"/>
<protein>
    <recommendedName>
        <fullName evidence="7">Nucleotidyltransferase</fullName>
    </recommendedName>
</protein>
<dbReference type="GO" id="GO:0008773">
    <property type="term" value="F:[protein-PII] uridylyltransferase activity"/>
    <property type="evidence" value="ECO:0007669"/>
    <property type="project" value="InterPro"/>
</dbReference>
<evidence type="ECO:0000256" key="1">
    <source>
        <dbReference type="ARBA" id="ARBA00023122"/>
    </source>
</evidence>
<dbReference type="InterPro" id="IPR046342">
    <property type="entry name" value="CBS_dom_sf"/>
</dbReference>
<dbReference type="Pfam" id="PF03445">
    <property type="entry name" value="DUF294"/>
    <property type="match status" value="1"/>
</dbReference>
<dbReference type="InterPro" id="IPR000595">
    <property type="entry name" value="cNMP-bd_dom"/>
</dbReference>
<dbReference type="PROSITE" id="PS50042">
    <property type="entry name" value="CNMP_BINDING_3"/>
    <property type="match status" value="1"/>
</dbReference>
<accession>A0A2S7WAS6</accession>
<dbReference type="SUPFAM" id="SSF51206">
    <property type="entry name" value="cAMP-binding domain-like"/>
    <property type="match status" value="1"/>
</dbReference>
<dbReference type="InterPro" id="IPR018490">
    <property type="entry name" value="cNMP-bd_dom_sf"/>
</dbReference>
<name>A0A2S7WAS6_9FLAO</name>
<dbReference type="SUPFAM" id="SSF54631">
    <property type="entry name" value="CBS-domain pair"/>
    <property type="match status" value="1"/>
</dbReference>
<feature type="domain" description="CBS" evidence="4">
    <location>
        <begin position="158"/>
        <end position="214"/>
    </location>
</feature>
<dbReference type="InterPro" id="IPR014710">
    <property type="entry name" value="RmlC-like_jellyroll"/>
</dbReference>
<dbReference type="RefSeq" id="WP_105045851.1">
    <property type="nucleotide sequence ID" value="NZ_CP150662.1"/>
</dbReference>
<dbReference type="Pfam" id="PF10335">
    <property type="entry name" value="DUF294_C"/>
    <property type="match status" value="1"/>
</dbReference>